<keyword evidence="5" id="KW-0694">RNA-binding</keyword>
<proteinExistence type="inferred from homology"/>
<evidence type="ECO:0000256" key="1">
    <source>
        <dbReference type="ARBA" id="ARBA00009094"/>
    </source>
</evidence>
<keyword evidence="3" id="KW-0677">Repeat</keyword>
<feature type="domain" description="RRM" evidence="6">
    <location>
        <begin position="7"/>
        <end position="81"/>
    </location>
</feature>
<dbReference type="InterPro" id="IPR004087">
    <property type="entry name" value="KH_dom"/>
</dbReference>
<evidence type="ECO:0000256" key="5">
    <source>
        <dbReference type="PROSITE-ProRule" id="PRU00176"/>
    </source>
</evidence>
<comment type="caution">
    <text evidence="7">The sequence shown here is derived from an EMBL/GenBank/DDBJ whole genome shotgun (WGS) entry which is preliminary data.</text>
</comment>
<reference evidence="7" key="1">
    <citation type="submission" date="2021-06" db="EMBL/GenBank/DDBJ databases">
        <authorList>
            <person name="Hodson N. C."/>
            <person name="Mongue J. A."/>
            <person name="Jaron S. K."/>
        </authorList>
    </citation>
    <scope>NUCLEOTIDE SEQUENCE</scope>
</reference>
<name>A0A8J2LB23_9HEXA</name>
<dbReference type="PROSITE" id="PS50102">
    <property type="entry name" value="RRM"/>
    <property type="match status" value="1"/>
</dbReference>
<dbReference type="AlphaFoldDB" id="A0A8J2LB23"/>
<dbReference type="SMART" id="SM00322">
    <property type="entry name" value="KH"/>
    <property type="match status" value="2"/>
</dbReference>
<dbReference type="SMART" id="SM00360">
    <property type="entry name" value="RRM"/>
    <property type="match status" value="1"/>
</dbReference>
<dbReference type="GO" id="GO:0003723">
    <property type="term" value="F:RNA binding"/>
    <property type="evidence" value="ECO:0007669"/>
    <property type="project" value="UniProtKB-UniRule"/>
</dbReference>
<dbReference type="GO" id="GO:0051028">
    <property type="term" value="P:mRNA transport"/>
    <property type="evidence" value="ECO:0007669"/>
    <property type="project" value="UniProtKB-KW"/>
</dbReference>
<organism evidence="7 8">
    <name type="scientific">Allacma fusca</name>
    <dbReference type="NCBI Taxonomy" id="39272"/>
    <lineage>
        <taxon>Eukaryota</taxon>
        <taxon>Metazoa</taxon>
        <taxon>Ecdysozoa</taxon>
        <taxon>Arthropoda</taxon>
        <taxon>Hexapoda</taxon>
        <taxon>Collembola</taxon>
        <taxon>Symphypleona</taxon>
        <taxon>Sminthuridae</taxon>
        <taxon>Allacma</taxon>
    </lineage>
</organism>
<dbReference type="EMBL" id="CAJVCH010563745">
    <property type="protein sequence ID" value="CAG7832157.1"/>
    <property type="molecule type" value="Genomic_DNA"/>
</dbReference>
<dbReference type="PANTHER" id="PTHR10288">
    <property type="entry name" value="KH DOMAIN CONTAINING RNA BINDING PROTEIN"/>
    <property type="match status" value="1"/>
</dbReference>
<evidence type="ECO:0000259" key="6">
    <source>
        <dbReference type="PROSITE" id="PS50102"/>
    </source>
</evidence>
<keyword evidence="4" id="KW-0509">mRNA transport</keyword>
<evidence type="ECO:0000256" key="2">
    <source>
        <dbReference type="ARBA" id="ARBA00022448"/>
    </source>
</evidence>
<dbReference type="Pfam" id="PF00076">
    <property type="entry name" value="RRM_1"/>
    <property type="match status" value="1"/>
</dbReference>
<dbReference type="OrthoDB" id="752362at2759"/>
<keyword evidence="2" id="KW-0813">Transport</keyword>
<evidence type="ECO:0000313" key="7">
    <source>
        <dbReference type="EMBL" id="CAG7832157.1"/>
    </source>
</evidence>
<dbReference type="Pfam" id="PF00013">
    <property type="entry name" value="KH_1"/>
    <property type="match status" value="2"/>
</dbReference>
<evidence type="ECO:0000256" key="4">
    <source>
        <dbReference type="ARBA" id="ARBA00022816"/>
    </source>
</evidence>
<sequence length="331" mass="36130">MTKDKLSKIYVGNINKEATEEELRKFIDENCIGAKQITGLWLKKGFAFIDCADQSSADALIDALQHREFMGLKLTLEPSVTTGLKSVLRSRIFSRDQASNNITPSADTLKILIPSEFIGAIIGRGGANIKELSTATGARINILRNKPHVATLEKTVCIIGSPERCTAACRKLLEICEAEGAALKESKEVTLKILANNSLIGKIIGKDGRNIKKLMQETQTKIHVSNQVQIESLEANISNPMNVERVITVRGSVEGMSMAEALISAKLKTGSGELYSQALASLMPSTGFYPLGMFPAVRYEGSSLDWDSYGLRRFGGFSNSYKNPAVRLFHA</sequence>
<comment type="similarity">
    <text evidence="1">Belongs to the RRM IMP/VICKZ family.</text>
</comment>
<accession>A0A8J2LB23</accession>
<protein>
    <recommendedName>
        <fullName evidence="6">RRM domain-containing protein</fullName>
    </recommendedName>
</protein>
<dbReference type="InterPro" id="IPR000504">
    <property type="entry name" value="RRM_dom"/>
</dbReference>
<evidence type="ECO:0000313" key="8">
    <source>
        <dbReference type="Proteomes" id="UP000708208"/>
    </source>
</evidence>
<dbReference type="PROSITE" id="PS50084">
    <property type="entry name" value="KH_TYPE_1"/>
    <property type="match status" value="2"/>
</dbReference>
<dbReference type="InterPro" id="IPR004088">
    <property type="entry name" value="KH_dom_type_1"/>
</dbReference>
<gene>
    <name evidence="7" type="ORF">AFUS01_LOCUS41859</name>
</gene>
<evidence type="ECO:0000256" key="3">
    <source>
        <dbReference type="ARBA" id="ARBA00022737"/>
    </source>
</evidence>
<dbReference type="Proteomes" id="UP000708208">
    <property type="component" value="Unassembled WGS sequence"/>
</dbReference>
<keyword evidence="8" id="KW-1185">Reference proteome</keyword>